<organism evidence="2 3">
    <name type="scientific">Ferrimonas pelagia</name>
    <dbReference type="NCBI Taxonomy" id="1177826"/>
    <lineage>
        <taxon>Bacteria</taxon>
        <taxon>Pseudomonadati</taxon>
        <taxon>Pseudomonadota</taxon>
        <taxon>Gammaproteobacteria</taxon>
        <taxon>Alteromonadales</taxon>
        <taxon>Ferrimonadaceae</taxon>
        <taxon>Ferrimonas</taxon>
    </lineage>
</organism>
<keyword evidence="1" id="KW-0472">Membrane</keyword>
<name>A0ABP9EY10_9GAMM</name>
<feature type="transmembrane region" description="Helical" evidence="1">
    <location>
        <begin position="47"/>
        <end position="69"/>
    </location>
</feature>
<keyword evidence="3" id="KW-1185">Reference proteome</keyword>
<dbReference type="EMBL" id="BAABJZ010000079">
    <property type="protein sequence ID" value="GAA4889246.1"/>
    <property type="molecule type" value="Genomic_DNA"/>
</dbReference>
<dbReference type="Proteomes" id="UP001499988">
    <property type="component" value="Unassembled WGS sequence"/>
</dbReference>
<protein>
    <submittedName>
        <fullName evidence="2">Uncharacterized protein</fullName>
    </submittedName>
</protein>
<reference evidence="3" key="1">
    <citation type="journal article" date="2019" name="Int. J. Syst. Evol. Microbiol.">
        <title>The Global Catalogue of Microorganisms (GCM) 10K type strain sequencing project: providing services to taxonomists for standard genome sequencing and annotation.</title>
        <authorList>
            <consortium name="The Broad Institute Genomics Platform"/>
            <consortium name="The Broad Institute Genome Sequencing Center for Infectious Disease"/>
            <person name="Wu L."/>
            <person name="Ma J."/>
        </authorList>
    </citation>
    <scope>NUCLEOTIDE SEQUENCE [LARGE SCALE GENOMIC DNA]</scope>
    <source>
        <strain evidence="3">JCM 18401</strain>
    </source>
</reference>
<gene>
    <name evidence="2" type="ORF">GCM10023333_23160</name>
</gene>
<keyword evidence="1" id="KW-1133">Transmembrane helix</keyword>
<feature type="transmembrane region" description="Helical" evidence="1">
    <location>
        <begin position="81"/>
        <end position="102"/>
    </location>
</feature>
<keyword evidence="1" id="KW-0812">Transmembrane</keyword>
<evidence type="ECO:0000313" key="2">
    <source>
        <dbReference type="EMBL" id="GAA4889246.1"/>
    </source>
</evidence>
<feature type="transmembrane region" description="Helical" evidence="1">
    <location>
        <begin position="12"/>
        <end position="35"/>
    </location>
</feature>
<evidence type="ECO:0000313" key="3">
    <source>
        <dbReference type="Proteomes" id="UP001499988"/>
    </source>
</evidence>
<evidence type="ECO:0000256" key="1">
    <source>
        <dbReference type="SAM" id="Phobius"/>
    </source>
</evidence>
<proteinExistence type="predicted"/>
<accession>A0ABP9EY10</accession>
<comment type="caution">
    <text evidence="2">The sequence shown here is derived from an EMBL/GenBank/DDBJ whole genome shotgun (WGS) entry which is preliminary data.</text>
</comment>
<sequence>MNPVVVKRILGAALMAAAMYSLVIGVIGLPNLYGILTENAADGDDPFWILATFGFFSIEMIISYAAFLLGFRTFRGIRVSVVTFALCILAILTLGTLGRALATATVLVRVYDWCQVDSKET</sequence>